<comment type="cofactor">
    <cofactor evidence="1">
        <name>FMN</name>
        <dbReference type="ChEBI" id="CHEBI:58210"/>
    </cofactor>
</comment>
<protein>
    <submittedName>
        <fullName evidence="7">NADH:flavin oxidoreductase/NADH oxidase</fullName>
    </submittedName>
</protein>
<feature type="domain" description="NADH:flavin oxidoreductase/NADH oxidase N-terminal" evidence="6">
    <location>
        <begin position="6"/>
        <end position="343"/>
    </location>
</feature>
<dbReference type="InterPro" id="IPR044152">
    <property type="entry name" value="YqjM-like"/>
</dbReference>
<comment type="caution">
    <text evidence="7">The sequence shown here is derived from an EMBL/GenBank/DDBJ whole genome shotgun (WGS) entry which is preliminary data.</text>
</comment>
<dbReference type="EMBL" id="JADGMQ010000007">
    <property type="protein sequence ID" value="MBI1621220.1"/>
    <property type="molecule type" value="Genomic_DNA"/>
</dbReference>
<evidence type="ECO:0000256" key="2">
    <source>
        <dbReference type="ARBA" id="ARBA00022630"/>
    </source>
</evidence>
<accession>A0ABS0SF11</accession>
<dbReference type="InterPro" id="IPR013785">
    <property type="entry name" value="Aldolase_TIM"/>
</dbReference>
<proteinExistence type="predicted"/>
<evidence type="ECO:0000256" key="1">
    <source>
        <dbReference type="ARBA" id="ARBA00001917"/>
    </source>
</evidence>
<organism evidence="7 8">
    <name type="scientific">Aquamicrobium zhengzhouense</name>
    <dbReference type="NCBI Taxonomy" id="2781738"/>
    <lineage>
        <taxon>Bacteria</taxon>
        <taxon>Pseudomonadati</taxon>
        <taxon>Pseudomonadota</taxon>
        <taxon>Alphaproteobacteria</taxon>
        <taxon>Hyphomicrobiales</taxon>
        <taxon>Phyllobacteriaceae</taxon>
        <taxon>Aquamicrobium</taxon>
    </lineage>
</organism>
<evidence type="ECO:0000256" key="5">
    <source>
        <dbReference type="ARBA" id="ARBA00023002"/>
    </source>
</evidence>
<dbReference type="Pfam" id="PF00724">
    <property type="entry name" value="Oxidored_FMN"/>
    <property type="match status" value="1"/>
</dbReference>
<evidence type="ECO:0000256" key="4">
    <source>
        <dbReference type="ARBA" id="ARBA00022857"/>
    </source>
</evidence>
<evidence type="ECO:0000256" key="3">
    <source>
        <dbReference type="ARBA" id="ARBA00022643"/>
    </source>
</evidence>
<dbReference type="Proteomes" id="UP000601789">
    <property type="component" value="Unassembled WGS sequence"/>
</dbReference>
<dbReference type="Gene3D" id="3.20.20.70">
    <property type="entry name" value="Aldolase class I"/>
    <property type="match status" value="1"/>
</dbReference>
<keyword evidence="2" id="KW-0285">Flavoprotein</keyword>
<dbReference type="CDD" id="cd02932">
    <property type="entry name" value="OYE_YqiM_FMN"/>
    <property type="match status" value="1"/>
</dbReference>
<name>A0ABS0SF11_9HYPH</name>
<dbReference type="PANTHER" id="PTHR43303:SF4">
    <property type="entry name" value="NADPH DEHYDROGENASE C23G7.10C-RELATED"/>
    <property type="match status" value="1"/>
</dbReference>
<keyword evidence="8" id="KW-1185">Reference proteome</keyword>
<keyword evidence="5" id="KW-0560">Oxidoreductase</keyword>
<evidence type="ECO:0000313" key="8">
    <source>
        <dbReference type="Proteomes" id="UP000601789"/>
    </source>
</evidence>
<keyword evidence="3" id="KW-0288">FMN</keyword>
<gene>
    <name evidence="7" type="ORF">IOD40_11160</name>
</gene>
<reference evidence="7 8" key="1">
    <citation type="submission" date="2020-10" db="EMBL/GenBank/DDBJ databases">
        <title>Aquamicrobium zhengzhouensis sp. nov., a exopolysaccharide producing bacterium isolated from farmland soil.</title>
        <authorList>
            <person name="Wang X."/>
        </authorList>
    </citation>
    <scope>NUCLEOTIDE SEQUENCE [LARGE SCALE GENOMIC DNA]</scope>
    <source>
        <strain evidence="8">cd-1</strain>
    </source>
</reference>
<dbReference type="SUPFAM" id="SSF51395">
    <property type="entry name" value="FMN-linked oxidoreductases"/>
    <property type="match status" value="1"/>
</dbReference>
<dbReference type="PANTHER" id="PTHR43303">
    <property type="entry name" value="NADPH DEHYDROGENASE C23G7.10C-RELATED"/>
    <property type="match status" value="1"/>
</dbReference>
<keyword evidence="4" id="KW-0521">NADP</keyword>
<evidence type="ECO:0000313" key="7">
    <source>
        <dbReference type="EMBL" id="MBI1621220.1"/>
    </source>
</evidence>
<evidence type="ECO:0000259" key="6">
    <source>
        <dbReference type="Pfam" id="PF00724"/>
    </source>
</evidence>
<dbReference type="InterPro" id="IPR001155">
    <property type="entry name" value="OxRdtase_FMN_N"/>
</dbReference>
<sequence>MWVANSLFSPLTLRSVVLPNRIAMSPMCQYMALDGVASAWHMAHLGARAIGGTGLITVEATAVEPAGRLTLGCVGLWNDAQADALRPVTDFIRSQGSVSAVQLAHSGRKGARTRPWEEGGRALRSDEGGWELLAPSAIPFGDYAMPREMNAEDLEAVEAAFANAARLALRAGFDAINLHFAHGYLLHSFLSPLTNQRGDEYGGSLENRARFPRRIVRAVRSAWPDHLPIIVRLSCSDWADGGFEIDEAITVARWFAEDGADLIDCSSSGLVDWEKVTTGLNYQVEFARRIGAETGLPTGAVGMIVDPAQAENIISSGDAALVFLGRALLDDPNWAHHAADTLSTQNSWPLPYRRAVGRLKNIRALLPAEGH</sequence>